<sequence length="187" mass="22236">MRMSTESLIADTFVDMLEKEDLDKITVKRLIEECHISRQTFYYHFHDIMDVLEWSFKKATQELVENSLNAGSQKEALSFFSAFVKMHRTKLDRLRYSRNWIRIEELLTDSAMTYLGKIARRKAPDIDISYEDMEITLRFYASGFVGVLLQYCGKKQINEEKMVRQLDKLISGEIWGSRHYEKEVIRR</sequence>
<dbReference type="PANTHER" id="PTHR43479">
    <property type="entry name" value="ACREF/ENVCD OPERON REPRESSOR-RELATED"/>
    <property type="match status" value="1"/>
</dbReference>
<name>A0A9D1KWV7_9FIRM</name>
<dbReference type="InterPro" id="IPR009057">
    <property type="entry name" value="Homeodomain-like_sf"/>
</dbReference>
<organism evidence="4 5">
    <name type="scientific">Candidatus Onthocola gallistercoris</name>
    <dbReference type="NCBI Taxonomy" id="2840876"/>
    <lineage>
        <taxon>Bacteria</taxon>
        <taxon>Bacillati</taxon>
        <taxon>Bacillota</taxon>
        <taxon>Bacilli</taxon>
        <taxon>Candidatus Onthocola</taxon>
    </lineage>
</organism>
<dbReference type="Proteomes" id="UP000824164">
    <property type="component" value="Unassembled WGS sequence"/>
</dbReference>
<dbReference type="AlphaFoldDB" id="A0A9D1KWV7"/>
<evidence type="ECO:0000259" key="3">
    <source>
        <dbReference type="PROSITE" id="PS50977"/>
    </source>
</evidence>
<dbReference type="PANTHER" id="PTHR43479:SF7">
    <property type="entry name" value="TETR-FAMILY TRANSCRIPTIONAL REGULATOR"/>
    <property type="match status" value="1"/>
</dbReference>
<reference evidence="4" key="1">
    <citation type="submission" date="2020-10" db="EMBL/GenBank/DDBJ databases">
        <authorList>
            <person name="Gilroy R."/>
        </authorList>
    </citation>
    <scope>NUCLEOTIDE SEQUENCE</scope>
    <source>
        <strain evidence="4">CHK187-14744</strain>
    </source>
</reference>
<dbReference type="PROSITE" id="PS50977">
    <property type="entry name" value="HTH_TETR_2"/>
    <property type="match status" value="1"/>
</dbReference>
<dbReference type="Gene3D" id="1.10.357.10">
    <property type="entry name" value="Tetracycline Repressor, domain 2"/>
    <property type="match status" value="1"/>
</dbReference>
<proteinExistence type="predicted"/>
<feature type="domain" description="HTH tetR-type" evidence="3">
    <location>
        <begin position="3"/>
        <end position="63"/>
    </location>
</feature>
<keyword evidence="1 2" id="KW-0238">DNA-binding</keyword>
<dbReference type="SUPFAM" id="SSF46689">
    <property type="entry name" value="Homeodomain-like"/>
    <property type="match status" value="1"/>
</dbReference>
<protein>
    <submittedName>
        <fullName evidence="4">TetR/AcrR family transcriptional regulator C-terminal domain-containing protein</fullName>
    </submittedName>
</protein>
<evidence type="ECO:0000256" key="2">
    <source>
        <dbReference type="PROSITE-ProRule" id="PRU00335"/>
    </source>
</evidence>
<evidence type="ECO:0000313" key="5">
    <source>
        <dbReference type="Proteomes" id="UP000824164"/>
    </source>
</evidence>
<comment type="caution">
    <text evidence="4">The sequence shown here is derived from an EMBL/GenBank/DDBJ whole genome shotgun (WGS) entry which is preliminary data.</text>
</comment>
<accession>A0A9D1KWV7</accession>
<dbReference type="InterPro" id="IPR050624">
    <property type="entry name" value="HTH-type_Tx_Regulator"/>
</dbReference>
<dbReference type="EMBL" id="DVLT01000019">
    <property type="protein sequence ID" value="HIU02209.1"/>
    <property type="molecule type" value="Genomic_DNA"/>
</dbReference>
<evidence type="ECO:0000256" key="1">
    <source>
        <dbReference type="ARBA" id="ARBA00023125"/>
    </source>
</evidence>
<dbReference type="InterPro" id="IPR001647">
    <property type="entry name" value="HTH_TetR"/>
</dbReference>
<dbReference type="GO" id="GO:0003677">
    <property type="term" value="F:DNA binding"/>
    <property type="evidence" value="ECO:0007669"/>
    <property type="project" value="UniProtKB-UniRule"/>
</dbReference>
<gene>
    <name evidence="4" type="ORF">IAB63_03020</name>
</gene>
<feature type="DNA-binding region" description="H-T-H motif" evidence="2">
    <location>
        <begin position="26"/>
        <end position="45"/>
    </location>
</feature>
<evidence type="ECO:0000313" key="4">
    <source>
        <dbReference type="EMBL" id="HIU02209.1"/>
    </source>
</evidence>
<reference evidence="4" key="2">
    <citation type="journal article" date="2021" name="PeerJ">
        <title>Extensive microbial diversity within the chicken gut microbiome revealed by metagenomics and culture.</title>
        <authorList>
            <person name="Gilroy R."/>
            <person name="Ravi A."/>
            <person name="Getino M."/>
            <person name="Pursley I."/>
            <person name="Horton D.L."/>
            <person name="Alikhan N.F."/>
            <person name="Baker D."/>
            <person name="Gharbi K."/>
            <person name="Hall N."/>
            <person name="Watson M."/>
            <person name="Adriaenssens E.M."/>
            <person name="Foster-Nyarko E."/>
            <person name="Jarju S."/>
            <person name="Secka A."/>
            <person name="Antonio M."/>
            <person name="Oren A."/>
            <person name="Chaudhuri R.R."/>
            <person name="La Ragione R."/>
            <person name="Hildebrand F."/>
            <person name="Pallen M.J."/>
        </authorList>
    </citation>
    <scope>NUCLEOTIDE SEQUENCE</scope>
    <source>
        <strain evidence="4">CHK187-14744</strain>
    </source>
</reference>